<comment type="caution">
    <text evidence="3">The sequence shown here is derived from an EMBL/GenBank/DDBJ whole genome shotgun (WGS) entry which is preliminary data.</text>
</comment>
<dbReference type="PROSITE" id="PS50020">
    <property type="entry name" value="WW_DOMAIN_2"/>
    <property type="match status" value="2"/>
</dbReference>
<feature type="compositionally biased region" description="Basic and acidic residues" evidence="1">
    <location>
        <begin position="156"/>
        <end position="175"/>
    </location>
</feature>
<evidence type="ECO:0000259" key="2">
    <source>
        <dbReference type="PROSITE" id="PS50020"/>
    </source>
</evidence>
<dbReference type="SUPFAM" id="SSF51045">
    <property type="entry name" value="WW domain"/>
    <property type="match status" value="2"/>
</dbReference>
<name>A0ABQ9JDS0_9CUCU</name>
<dbReference type="PANTHER" id="PTHR46697">
    <property type="entry name" value="FORMIN-BINDING PROTEIN 4"/>
    <property type="match status" value="1"/>
</dbReference>
<organism evidence="3 4">
    <name type="scientific">Molorchus minor</name>
    <dbReference type="NCBI Taxonomy" id="1323400"/>
    <lineage>
        <taxon>Eukaryota</taxon>
        <taxon>Metazoa</taxon>
        <taxon>Ecdysozoa</taxon>
        <taxon>Arthropoda</taxon>
        <taxon>Hexapoda</taxon>
        <taxon>Insecta</taxon>
        <taxon>Pterygota</taxon>
        <taxon>Neoptera</taxon>
        <taxon>Endopterygota</taxon>
        <taxon>Coleoptera</taxon>
        <taxon>Polyphaga</taxon>
        <taxon>Cucujiformia</taxon>
        <taxon>Chrysomeloidea</taxon>
        <taxon>Cerambycidae</taxon>
        <taxon>Lamiinae</taxon>
        <taxon>Monochamini</taxon>
        <taxon>Molorchus</taxon>
    </lineage>
</organism>
<dbReference type="PROSITE" id="PS01159">
    <property type="entry name" value="WW_DOMAIN_1"/>
    <property type="match status" value="1"/>
</dbReference>
<feature type="compositionally biased region" description="Basic and acidic residues" evidence="1">
    <location>
        <begin position="65"/>
        <end position="79"/>
    </location>
</feature>
<feature type="domain" description="WW" evidence="2">
    <location>
        <begin position="31"/>
        <end position="65"/>
    </location>
</feature>
<reference evidence="3" key="1">
    <citation type="journal article" date="2023" name="Insect Mol. Biol.">
        <title>Genome sequencing provides insights into the evolution of gene families encoding plant cell wall-degrading enzymes in longhorned beetles.</title>
        <authorList>
            <person name="Shin N.R."/>
            <person name="Okamura Y."/>
            <person name="Kirsch R."/>
            <person name="Pauchet Y."/>
        </authorList>
    </citation>
    <scope>NUCLEOTIDE SEQUENCE</scope>
    <source>
        <strain evidence="3">MMC_N1</strain>
    </source>
</reference>
<dbReference type="CDD" id="cd00201">
    <property type="entry name" value="WW"/>
    <property type="match status" value="2"/>
</dbReference>
<feature type="region of interest" description="Disordered" evidence="1">
    <location>
        <begin position="203"/>
        <end position="228"/>
    </location>
</feature>
<feature type="region of interest" description="Disordered" evidence="1">
    <location>
        <begin position="60"/>
        <end position="182"/>
    </location>
</feature>
<gene>
    <name evidence="3" type="ORF">NQ317_010097</name>
</gene>
<keyword evidence="4" id="KW-1185">Reference proteome</keyword>
<dbReference type="PANTHER" id="PTHR46697:SF1">
    <property type="entry name" value="FORMIN-BINDING PROTEIN 4"/>
    <property type="match status" value="1"/>
</dbReference>
<dbReference type="InterPro" id="IPR001202">
    <property type="entry name" value="WW_dom"/>
</dbReference>
<dbReference type="Gene3D" id="2.20.70.10">
    <property type="match status" value="2"/>
</dbReference>
<feature type="compositionally biased region" description="Basic and acidic residues" evidence="1">
    <location>
        <begin position="109"/>
        <end position="120"/>
    </location>
</feature>
<dbReference type="EMBL" id="JAPWTJ010000696">
    <property type="protein sequence ID" value="KAJ8976330.1"/>
    <property type="molecule type" value="Genomic_DNA"/>
</dbReference>
<dbReference type="InterPro" id="IPR053076">
    <property type="entry name" value="WW_domain_protein"/>
</dbReference>
<evidence type="ECO:0000313" key="3">
    <source>
        <dbReference type="EMBL" id="KAJ8976330.1"/>
    </source>
</evidence>
<evidence type="ECO:0000313" key="4">
    <source>
        <dbReference type="Proteomes" id="UP001162164"/>
    </source>
</evidence>
<feature type="region of interest" description="Disordered" evidence="1">
    <location>
        <begin position="1"/>
        <end position="31"/>
    </location>
</feature>
<evidence type="ECO:0000256" key="1">
    <source>
        <dbReference type="SAM" id="MobiDB-lite"/>
    </source>
</evidence>
<sequence length="658" mass="73770">MDATVDDFFNEINEIAPPEAPPKAPHNSTITQSETVWQECYDKLSGYTYYWNTKTDKVTWTTPPELKKTTNKDPKETNTPKKKMYIPPPVFSSIGKPIDNVKIYSIGENSKKETPEKSLEATKTAKHKGPNKKDDSDDEKIELITCYGSDSESESDESKKEPIKKISDRRNHRSESEEDDDDIDILTKIQKRAMELKALGGDLPPEVKNIVTPPPVETKTTPAKEKKLVAGPSLVAGYSDSEEEHENEEIKSIFSIAPEPEKVSHSTLFPITKPIDVKDFIQPSTDVKSKSPTNDFDSKAFQRKRRIGVALVNTAKKKDDVEDTVSERKGFGFSGEENSSDKGKVYSRFQKGGVLFVKSDVLKPTLPKEEMNGMKEQTEGTCDIKREDIEAMYTTLQEKLRFLSEGRPSVSPVQVMVIQAETLFEAMKSDGLKLSYLRKWLDQTCSELIKLEKEAAPEGWLLQWDRSHKRYYYQNQTTGEGQWEYPQPDVDRCDEAMDISTTPPPTEPTIHLSPPLPPIIRSPTPPPPPIISGEPEAENAAVYVLGPLPKFTENGEPLPPGVDLPEIISYQAKEPEPKPSDPLFSALDSFYSEVAAIEETSVASPSAPLIAEELKMDAVEPIKKKRKTKVKLAPGLAMKKKGVSELVEKWKHVQQSYK</sequence>
<dbReference type="Proteomes" id="UP001162164">
    <property type="component" value="Unassembled WGS sequence"/>
</dbReference>
<protein>
    <recommendedName>
        <fullName evidence="2">WW domain-containing protein</fullName>
    </recommendedName>
</protein>
<proteinExistence type="predicted"/>
<accession>A0ABQ9JDS0</accession>
<dbReference type="InterPro" id="IPR036020">
    <property type="entry name" value="WW_dom_sf"/>
</dbReference>
<dbReference type="SMART" id="SM00456">
    <property type="entry name" value="WW"/>
    <property type="match status" value="2"/>
</dbReference>
<feature type="domain" description="WW" evidence="2">
    <location>
        <begin position="454"/>
        <end position="488"/>
    </location>
</feature>